<proteinExistence type="predicted"/>
<gene>
    <name evidence="2" type="ORF">PFISCL1PPCAC_28026</name>
</gene>
<evidence type="ECO:0000256" key="1">
    <source>
        <dbReference type="SAM" id="MobiDB-lite"/>
    </source>
</evidence>
<reference evidence="2" key="1">
    <citation type="submission" date="2023-10" db="EMBL/GenBank/DDBJ databases">
        <title>Genome assembly of Pristionchus species.</title>
        <authorList>
            <person name="Yoshida K."/>
            <person name="Sommer R.J."/>
        </authorList>
    </citation>
    <scope>NUCLEOTIDE SEQUENCE</scope>
    <source>
        <strain evidence="2">RS5133</strain>
    </source>
</reference>
<evidence type="ECO:0008006" key="4">
    <source>
        <dbReference type="Google" id="ProtNLM"/>
    </source>
</evidence>
<keyword evidence="3" id="KW-1185">Reference proteome</keyword>
<organism evidence="2 3">
    <name type="scientific">Pristionchus fissidentatus</name>
    <dbReference type="NCBI Taxonomy" id="1538716"/>
    <lineage>
        <taxon>Eukaryota</taxon>
        <taxon>Metazoa</taxon>
        <taxon>Ecdysozoa</taxon>
        <taxon>Nematoda</taxon>
        <taxon>Chromadorea</taxon>
        <taxon>Rhabditida</taxon>
        <taxon>Rhabditina</taxon>
        <taxon>Diplogasteromorpha</taxon>
        <taxon>Diplogasteroidea</taxon>
        <taxon>Neodiplogasteridae</taxon>
        <taxon>Pristionchus</taxon>
    </lineage>
</organism>
<feature type="region of interest" description="Disordered" evidence="1">
    <location>
        <begin position="1"/>
        <end position="81"/>
    </location>
</feature>
<evidence type="ECO:0000313" key="3">
    <source>
        <dbReference type="Proteomes" id="UP001432322"/>
    </source>
</evidence>
<dbReference type="SUPFAM" id="SSF49899">
    <property type="entry name" value="Concanavalin A-like lectins/glucanases"/>
    <property type="match status" value="1"/>
</dbReference>
<feature type="non-terminal residue" evidence="2">
    <location>
        <position position="1"/>
    </location>
</feature>
<dbReference type="Proteomes" id="UP001432322">
    <property type="component" value="Unassembled WGS sequence"/>
</dbReference>
<dbReference type="AlphaFoldDB" id="A0AAV5X3Y8"/>
<dbReference type="EMBL" id="BTSY01000007">
    <property type="protein sequence ID" value="GMT36729.1"/>
    <property type="molecule type" value="Genomic_DNA"/>
</dbReference>
<feature type="compositionally biased region" description="Pro residues" evidence="1">
    <location>
        <begin position="49"/>
        <end position="58"/>
    </location>
</feature>
<accession>A0AAV5X3Y8</accession>
<name>A0AAV5X3Y8_9BILA</name>
<comment type="caution">
    <text evidence="2">The sequence shown here is derived from an EMBL/GenBank/DDBJ whole genome shotgun (WGS) entry which is preliminary data.</text>
</comment>
<dbReference type="InterPro" id="IPR013320">
    <property type="entry name" value="ConA-like_dom_sf"/>
</dbReference>
<dbReference type="Gene3D" id="2.60.120.200">
    <property type="match status" value="1"/>
</dbReference>
<sequence>PSESTMGGSSEGAGGHFDGAASNSVGTLGSYARLDSSPSHYDARSSPALAPPPPPPPKLSSLVPPVAAQGGRSYQPTFTPRRGSQFDSLCPAIDCNFDDNNLCRYVTSTADSDLIVSMPANGKQREFGISSTKVSNTLTGIPSDLMRKGYFAFAANAEHGSDQFVLSTTNPVAIPAAARLDFFVYLAGVHGRLRVCIDNLSNCPLEVRGRDIDMNSRQWKNYHVTLPEGIHAIHFVADRLKKNYAIGVDNIQLLDRYGMAALACK</sequence>
<evidence type="ECO:0000313" key="2">
    <source>
        <dbReference type="EMBL" id="GMT36729.1"/>
    </source>
</evidence>
<protein>
    <recommendedName>
        <fullName evidence="4">MAM domain-containing protein</fullName>
    </recommendedName>
</protein>